<proteinExistence type="predicted"/>
<gene>
    <name evidence="3" type="ORF">GCW_02685</name>
</gene>
<name>A0A0F6CKW4_MYCGL</name>
<evidence type="ECO:0000256" key="1">
    <source>
        <dbReference type="SAM" id="MobiDB-lite"/>
    </source>
</evidence>
<dbReference type="Proteomes" id="UP000018735">
    <property type="component" value="Chromosome"/>
</dbReference>
<dbReference type="HOGENOM" id="CLU_554143_0_0_14"/>
<dbReference type="RefSeq" id="WP_011884636.1">
    <property type="nucleotide sequence ID" value="NC_023030.2"/>
</dbReference>
<accession>A0A0F6CKW4</accession>
<dbReference type="AlphaFoldDB" id="A0A0F6CKW4"/>
<keyword evidence="2" id="KW-1133">Transmembrane helix</keyword>
<sequence>MDDNKKKDRLIGDALINRTEDFLIEEDDILSDEDVKKNDENLKDGSFSENFNQDSFFNNGSSEPLDSTDRILITEEYDDEDLLNVPSEIIVPDKKHSKTATEYLNIEHITDLYSPNTGTFNTMSVHDVSFVKRGNEIDLEKSNSFSLSPKNQEVVPSLHKVIRSAKPPVIQKADKPIQKKKVLDEIEFEKLSTVEFKLEPINHNNSKLNNPLVLQFDSVKQDQILKDHDLDFDSKTLDTLVSKPVTKNNIFESSSIIKEFNNKEILVSKPNYRDDKFEKTTGIDFDLGDDDYLIKEISFQKEHEDLTETDSRIQLSLENDPAVIPRKMTVNMQNIESDIDQITNGDKSNLYRYIKTGNSNLATANFLKQTVYKQEKDKSIEHRTDAGDSEELKLVLNRKDNNALVFKDIDERIKKEAQPKKQVKERSYPNDYDPPIQNTNAESHIPIRNVENKQARKRKNGGMNWVVFLVLVLIMIAIAAILFAIVFLLQNRSR</sequence>
<evidence type="ECO:0000313" key="3">
    <source>
        <dbReference type="EMBL" id="AHB99736.1"/>
    </source>
</evidence>
<keyword evidence="2" id="KW-0472">Membrane</keyword>
<feature type="region of interest" description="Disordered" evidence="1">
    <location>
        <begin position="416"/>
        <end position="445"/>
    </location>
</feature>
<protein>
    <submittedName>
        <fullName evidence="3">Uncharacterized protein</fullName>
    </submittedName>
</protein>
<organism evidence="3 4">
    <name type="scientific">Mycoplasmoides gallisepticum S6</name>
    <dbReference type="NCBI Taxonomy" id="1006581"/>
    <lineage>
        <taxon>Bacteria</taxon>
        <taxon>Bacillati</taxon>
        <taxon>Mycoplasmatota</taxon>
        <taxon>Mycoplasmoidales</taxon>
        <taxon>Mycoplasmoidaceae</taxon>
        <taxon>Mycoplasmoides</taxon>
    </lineage>
</organism>
<evidence type="ECO:0000256" key="2">
    <source>
        <dbReference type="SAM" id="Phobius"/>
    </source>
</evidence>
<evidence type="ECO:0000313" key="4">
    <source>
        <dbReference type="Proteomes" id="UP000018735"/>
    </source>
</evidence>
<reference evidence="3 4" key="1">
    <citation type="journal article" date="2011" name="PLoS ONE">
        <title>Core proteome of the minimal cell: comparative proteomics of three mollicute species.</title>
        <authorList>
            <person name="Fisunov G.Y."/>
            <person name="Alexeev D.G."/>
            <person name="Bazaleev N.A."/>
            <person name="Ladygina V.G."/>
            <person name="Galyamina M.A."/>
            <person name="Kondratov I.G."/>
            <person name="Zhukova N.A."/>
            <person name="Serebryakova M.V."/>
            <person name="Demina I.A."/>
            <person name="Govorun V.M."/>
        </authorList>
    </citation>
    <scope>NUCLEOTIDE SEQUENCE [LARGE SCALE GENOMIC DNA]</scope>
    <source>
        <strain evidence="3 4">S6</strain>
    </source>
</reference>
<feature type="compositionally biased region" description="Basic and acidic residues" evidence="1">
    <location>
        <begin position="416"/>
        <end position="428"/>
    </location>
</feature>
<dbReference type="EMBL" id="CP006916">
    <property type="protein sequence ID" value="AHB99736.1"/>
    <property type="molecule type" value="Genomic_DNA"/>
</dbReference>
<keyword evidence="2" id="KW-0812">Transmembrane</keyword>
<dbReference type="KEGG" id="mgz:GCW_02685"/>
<feature type="transmembrane region" description="Helical" evidence="2">
    <location>
        <begin position="465"/>
        <end position="489"/>
    </location>
</feature>